<dbReference type="AlphaFoldDB" id="A0AAE3MGM4"/>
<sequence>MGKLLYIIVSILLFNSLQGYCFERSYCYGIECGDCLLVEDLDNDAHDGINNFIQDIEDVEENVSFGLDILYFDFPLFEIVLHKSTNVLKRASLILFEADTSPPLL</sequence>
<name>A0AAE3MGM4_9BACT</name>
<proteinExistence type="predicted"/>
<evidence type="ECO:0000313" key="1">
    <source>
        <dbReference type="EMBL" id="MCW3807633.1"/>
    </source>
</evidence>
<gene>
    <name evidence="1" type="ORF">OM074_18545</name>
</gene>
<dbReference type="Proteomes" id="UP001207408">
    <property type="component" value="Unassembled WGS sequence"/>
</dbReference>
<dbReference type="RefSeq" id="WP_301202070.1">
    <property type="nucleotide sequence ID" value="NZ_JAPDPI010000053.1"/>
</dbReference>
<evidence type="ECO:0000313" key="2">
    <source>
        <dbReference type="Proteomes" id="UP001207408"/>
    </source>
</evidence>
<accession>A0AAE3MGM4</accession>
<organism evidence="1 2">
    <name type="scientific">Plebeiibacterium marinum</name>
    <dbReference type="NCBI Taxonomy" id="2992111"/>
    <lineage>
        <taxon>Bacteria</taxon>
        <taxon>Pseudomonadati</taxon>
        <taxon>Bacteroidota</taxon>
        <taxon>Bacteroidia</taxon>
        <taxon>Marinilabiliales</taxon>
        <taxon>Marinilabiliaceae</taxon>
        <taxon>Plebeiibacterium</taxon>
    </lineage>
</organism>
<keyword evidence="2" id="KW-1185">Reference proteome</keyword>
<dbReference type="EMBL" id="JAPDPI010000053">
    <property type="protein sequence ID" value="MCW3807633.1"/>
    <property type="molecule type" value="Genomic_DNA"/>
</dbReference>
<comment type="caution">
    <text evidence="1">The sequence shown here is derived from an EMBL/GenBank/DDBJ whole genome shotgun (WGS) entry which is preliminary data.</text>
</comment>
<protein>
    <submittedName>
        <fullName evidence="1">Uncharacterized protein</fullName>
    </submittedName>
</protein>
<reference evidence="1" key="1">
    <citation type="submission" date="2022-10" db="EMBL/GenBank/DDBJ databases">
        <authorList>
            <person name="Yu W.X."/>
        </authorList>
    </citation>
    <scope>NUCLEOTIDE SEQUENCE</scope>
    <source>
        <strain evidence="1">D04</strain>
    </source>
</reference>